<comment type="subcellular location">
    <subcellularLocation>
        <location evidence="8">Cell outer membrane</location>
        <topology evidence="8">Lipid-anchor</topology>
    </subcellularLocation>
</comment>
<comment type="similarity">
    <text evidence="8">Belongs to the Pal lipoprotein family.</text>
</comment>
<dbReference type="InterPro" id="IPR039001">
    <property type="entry name" value="Pal"/>
</dbReference>
<evidence type="ECO:0000256" key="1">
    <source>
        <dbReference type="ARBA" id="ARBA00022618"/>
    </source>
</evidence>
<keyword evidence="13" id="KW-1185">Reference proteome</keyword>
<dbReference type="Proteomes" id="UP000007073">
    <property type="component" value="Chromosome"/>
</dbReference>
<dbReference type="AlphaFoldDB" id="Q39PX0"/>
<dbReference type="InterPro" id="IPR006664">
    <property type="entry name" value="OMP_bac"/>
</dbReference>
<keyword evidence="2 8" id="KW-0732">Signal</keyword>
<sequence length="194" mass="21024">MRKMLCRVTMLSIGILAVAGCAKNETIKKDEMVPVASNKTAQAAVAKPAVKDGGIKTPPAKEVQSKDQSKEGAAKGTMTEAQLQAALTKIFFNFDSSVLSSEGRETLVKNAELLKSASFKVRIEGNCDERGSDEYNLALGERRAQAAMKYLLTMGVPADRLSIISYGEEKPADPGHDEAAWAKNRRDEFVVMVK</sequence>
<organism evidence="12 13">
    <name type="scientific">Geobacter metallireducens (strain ATCC 53774 / DSM 7210 / GS-15)</name>
    <dbReference type="NCBI Taxonomy" id="269799"/>
    <lineage>
        <taxon>Bacteria</taxon>
        <taxon>Pseudomonadati</taxon>
        <taxon>Thermodesulfobacteriota</taxon>
        <taxon>Desulfuromonadia</taxon>
        <taxon>Geobacterales</taxon>
        <taxon>Geobacteraceae</taxon>
        <taxon>Geobacter</taxon>
    </lineage>
</organism>
<evidence type="ECO:0000256" key="9">
    <source>
        <dbReference type="SAM" id="MobiDB-lite"/>
    </source>
</evidence>
<keyword evidence="7" id="KW-0131">Cell cycle</keyword>
<keyword evidence="4 8" id="KW-0564">Palmitate</keyword>
<dbReference type="SUPFAM" id="SSF103088">
    <property type="entry name" value="OmpA-like"/>
    <property type="match status" value="1"/>
</dbReference>
<dbReference type="InterPro" id="IPR014169">
    <property type="entry name" value="Pal_lipo_C"/>
</dbReference>
<feature type="signal peptide" evidence="10">
    <location>
        <begin position="1"/>
        <end position="19"/>
    </location>
</feature>
<keyword evidence="3 8" id="KW-0472">Membrane</keyword>
<dbReference type="HOGENOM" id="CLU_016890_9_0_7"/>
<evidence type="ECO:0000256" key="4">
    <source>
        <dbReference type="ARBA" id="ARBA00023139"/>
    </source>
</evidence>
<dbReference type="KEGG" id="gme:Gmet_3499"/>
<dbReference type="NCBIfam" id="TIGR02802">
    <property type="entry name" value="Pal_lipo"/>
    <property type="match status" value="1"/>
</dbReference>
<evidence type="ECO:0000256" key="6">
    <source>
        <dbReference type="ARBA" id="ARBA00023288"/>
    </source>
</evidence>
<dbReference type="PROSITE" id="PS51257">
    <property type="entry name" value="PROKAR_LIPOPROTEIN"/>
    <property type="match status" value="1"/>
</dbReference>
<dbReference type="GO" id="GO:0051301">
    <property type="term" value="P:cell division"/>
    <property type="evidence" value="ECO:0007669"/>
    <property type="project" value="UniProtKB-KW"/>
</dbReference>
<dbReference type="eggNOG" id="COG2885">
    <property type="taxonomic scope" value="Bacteria"/>
</dbReference>
<evidence type="ECO:0000256" key="7">
    <source>
        <dbReference type="ARBA" id="ARBA00023306"/>
    </source>
</evidence>
<proteinExistence type="inferred from homology"/>
<dbReference type="CDD" id="cd07185">
    <property type="entry name" value="OmpA_C-like"/>
    <property type="match status" value="1"/>
</dbReference>
<feature type="chain" id="PRO_5004223412" description="Peptidoglycan-associated lipoprotein" evidence="10">
    <location>
        <begin position="20"/>
        <end position="194"/>
    </location>
</feature>
<evidence type="ECO:0000313" key="12">
    <source>
        <dbReference type="EMBL" id="ABB33704.1"/>
    </source>
</evidence>
<name>Q39PX0_GEOMG</name>
<evidence type="ECO:0000256" key="3">
    <source>
        <dbReference type="ARBA" id="ARBA00023136"/>
    </source>
</evidence>
<dbReference type="Pfam" id="PF00691">
    <property type="entry name" value="OmpA"/>
    <property type="match status" value="1"/>
</dbReference>
<dbReference type="STRING" id="269799.Gmet_3499"/>
<evidence type="ECO:0000313" key="13">
    <source>
        <dbReference type="Proteomes" id="UP000007073"/>
    </source>
</evidence>
<dbReference type="GO" id="GO:0009279">
    <property type="term" value="C:cell outer membrane"/>
    <property type="evidence" value="ECO:0007669"/>
    <property type="project" value="UniProtKB-SubCell"/>
</dbReference>
<keyword evidence="1" id="KW-0132">Cell division</keyword>
<dbReference type="PANTHER" id="PTHR30329:SF21">
    <property type="entry name" value="LIPOPROTEIN YIAD-RELATED"/>
    <property type="match status" value="1"/>
</dbReference>
<dbReference type="PROSITE" id="PS51123">
    <property type="entry name" value="OMPA_2"/>
    <property type="match status" value="1"/>
</dbReference>
<feature type="compositionally biased region" description="Basic and acidic residues" evidence="9">
    <location>
        <begin position="63"/>
        <end position="73"/>
    </location>
</feature>
<evidence type="ECO:0000256" key="2">
    <source>
        <dbReference type="ARBA" id="ARBA00022729"/>
    </source>
</evidence>
<evidence type="ECO:0000256" key="5">
    <source>
        <dbReference type="ARBA" id="ARBA00023237"/>
    </source>
</evidence>
<gene>
    <name evidence="8" type="primary">pal</name>
    <name evidence="12" type="ordered locus">Gmet_3499</name>
</gene>
<keyword evidence="6 8" id="KW-0449">Lipoprotein</keyword>
<dbReference type="EMBL" id="CP000148">
    <property type="protein sequence ID" value="ABB33704.1"/>
    <property type="molecule type" value="Genomic_DNA"/>
</dbReference>
<dbReference type="PRINTS" id="PR01021">
    <property type="entry name" value="OMPADOMAIN"/>
</dbReference>
<reference evidence="12 13" key="2">
    <citation type="journal article" date="2009" name="BMC Microbiol.">
        <title>The genome sequence of Geobacter metallireducens: features of metabolism, physiology and regulation common and dissimilar to Geobacter sulfurreducens.</title>
        <authorList>
            <person name="Aklujkar M."/>
            <person name="Krushkal J."/>
            <person name="DiBartolo G."/>
            <person name="Lapidus A."/>
            <person name="Land M.L."/>
            <person name="Lovley D.R."/>
        </authorList>
    </citation>
    <scope>NUCLEOTIDE SEQUENCE [LARGE SCALE GENOMIC DNA]</scope>
    <source>
        <strain evidence="13">ATCC 53774 / DSM 7210 / GS-15</strain>
    </source>
</reference>
<dbReference type="PANTHER" id="PTHR30329">
    <property type="entry name" value="STATOR ELEMENT OF FLAGELLAR MOTOR COMPLEX"/>
    <property type="match status" value="1"/>
</dbReference>
<evidence type="ECO:0000256" key="8">
    <source>
        <dbReference type="HAMAP-Rule" id="MF_02204"/>
    </source>
</evidence>
<evidence type="ECO:0000259" key="11">
    <source>
        <dbReference type="PROSITE" id="PS51123"/>
    </source>
</evidence>
<dbReference type="InterPro" id="IPR036737">
    <property type="entry name" value="OmpA-like_sf"/>
</dbReference>
<dbReference type="HAMAP" id="MF_02204">
    <property type="entry name" value="Pal"/>
    <property type="match status" value="1"/>
</dbReference>
<dbReference type="RefSeq" id="WP_004513656.1">
    <property type="nucleotide sequence ID" value="NC_007517.1"/>
</dbReference>
<dbReference type="InterPro" id="IPR006665">
    <property type="entry name" value="OmpA-like"/>
</dbReference>
<reference evidence="12 13" key="1">
    <citation type="submission" date="2005-10" db="EMBL/GenBank/DDBJ databases">
        <title>Complete sequence of Geobacter metallireducens GS-15.</title>
        <authorList>
            <consortium name="US DOE Joint Genome Institute"/>
            <person name="Copeland A."/>
            <person name="Lucas S."/>
            <person name="Lapidus A."/>
            <person name="Barry K."/>
            <person name="Detter J.C."/>
            <person name="Glavina T."/>
            <person name="Hammon N."/>
            <person name="Israni S."/>
            <person name="Pitluck S."/>
            <person name="Di Bartolo G."/>
            <person name="Chain P."/>
            <person name="Schmutz J."/>
            <person name="Larimer F."/>
            <person name="Land M."/>
            <person name="Kyrpides N."/>
            <person name="Ivanova N."/>
            <person name="Richardson P."/>
        </authorList>
    </citation>
    <scope>NUCLEOTIDE SEQUENCE [LARGE SCALE GENOMIC DNA]</scope>
    <source>
        <strain evidence="13">ATCC 53774 / DSM 7210 / GS-15</strain>
    </source>
</reference>
<evidence type="ECO:0000256" key="10">
    <source>
        <dbReference type="SAM" id="SignalP"/>
    </source>
</evidence>
<protein>
    <recommendedName>
        <fullName evidence="8">Peptidoglycan-associated lipoprotein</fullName>
        <shortName evidence="8">PAL</shortName>
    </recommendedName>
</protein>
<feature type="region of interest" description="Disordered" evidence="9">
    <location>
        <begin position="50"/>
        <end position="77"/>
    </location>
</feature>
<keyword evidence="5 8" id="KW-0998">Cell outer membrane</keyword>
<dbReference type="InterPro" id="IPR050330">
    <property type="entry name" value="Bact_OuterMem_StrucFunc"/>
</dbReference>
<dbReference type="Gene3D" id="3.30.1330.60">
    <property type="entry name" value="OmpA-like domain"/>
    <property type="match status" value="1"/>
</dbReference>
<feature type="domain" description="OmpA-like" evidence="11">
    <location>
        <begin position="79"/>
        <end position="194"/>
    </location>
</feature>
<accession>Q39PX0</accession>